<name>A0AAX6F932_IRIPA</name>
<comment type="function">
    <text evidence="1">Transcription factor that specifically binds AT-rich DNA sequences related to the nuclear matrix attachment regions (MARs).</text>
</comment>
<dbReference type="Gene3D" id="3.30.1330.80">
    <property type="entry name" value="Hypothetical protein, similar to alpha- acetolactate decarboxylase, domain 2"/>
    <property type="match status" value="1"/>
</dbReference>
<protein>
    <recommendedName>
        <fullName evidence="1">AT-hook motif nuclear-localized protein</fullName>
    </recommendedName>
</protein>
<comment type="subcellular location">
    <subcellularLocation>
        <location evidence="1">Nucleus</location>
    </subcellularLocation>
</comment>
<feature type="region of interest" description="Disordered" evidence="2">
    <location>
        <begin position="217"/>
        <end position="247"/>
    </location>
</feature>
<proteinExistence type="predicted"/>
<feature type="region of interest" description="Disordered" evidence="2">
    <location>
        <begin position="1"/>
        <end position="62"/>
    </location>
</feature>
<dbReference type="InterPro" id="IPR014476">
    <property type="entry name" value="AHL15-29"/>
</dbReference>
<keyword evidence="1" id="KW-0805">Transcription regulation</keyword>
<feature type="domain" description="PPC" evidence="3">
    <location>
        <begin position="71"/>
        <end position="219"/>
    </location>
</feature>
<dbReference type="InterPro" id="IPR005175">
    <property type="entry name" value="PPC_dom"/>
</dbReference>
<dbReference type="EMBL" id="JANAVB010030817">
    <property type="protein sequence ID" value="KAJ6812967.1"/>
    <property type="molecule type" value="Genomic_DNA"/>
</dbReference>
<organism evidence="4 5">
    <name type="scientific">Iris pallida</name>
    <name type="common">Sweet iris</name>
    <dbReference type="NCBI Taxonomy" id="29817"/>
    <lineage>
        <taxon>Eukaryota</taxon>
        <taxon>Viridiplantae</taxon>
        <taxon>Streptophyta</taxon>
        <taxon>Embryophyta</taxon>
        <taxon>Tracheophyta</taxon>
        <taxon>Spermatophyta</taxon>
        <taxon>Magnoliopsida</taxon>
        <taxon>Liliopsida</taxon>
        <taxon>Asparagales</taxon>
        <taxon>Iridaceae</taxon>
        <taxon>Iridoideae</taxon>
        <taxon>Irideae</taxon>
        <taxon>Iris</taxon>
    </lineage>
</organism>
<keyword evidence="1" id="KW-0238">DNA-binding</keyword>
<dbReference type="Proteomes" id="UP001140949">
    <property type="component" value="Unassembled WGS sequence"/>
</dbReference>
<reference evidence="4" key="1">
    <citation type="journal article" date="2023" name="GigaByte">
        <title>Genome assembly of the bearded iris, Iris pallida Lam.</title>
        <authorList>
            <person name="Bruccoleri R.E."/>
            <person name="Oakeley E.J."/>
            <person name="Faust A.M.E."/>
            <person name="Altorfer M."/>
            <person name="Dessus-Babus S."/>
            <person name="Burckhardt D."/>
            <person name="Oertli M."/>
            <person name="Naumann U."/>
            <person name="Petersen F."/>
            <person name="Wong J."/>
        </authorList>
    </citation>
    <scope>NUCLEOTIDE SEQUENCE</scope>
    <source>
        <strain evidence="4">GSM-AAB239-AS_SAM_17_03QT</strain>
    </source>
</reference>
<dbReference type="GO" id="GO:0005634">
    <property type="term" value="C:nucleus"/>
    <property type="evidence" value="ECO:0007669"/>
    <property type="project" value="UniProtKB-SubCell"/>
</dbReference>
<dbReference type="SUPFAM" id="SSF117856">
    <property type="entry name" value="AF0104/ALDC/Ptd012-like"/>
    <property type="match status" value="1"/>
</dbReference>
<evidence type="ECO:0000256" key="1">
    <source>
        <dbReference type="PIRNR" id="PIRNR016021"/>
    </source>
</evidence>
<dbReference type="PROSITE" id="PS51742">
    <property type="entry name" value="PPC"/>
    <property type="match status" value="1"/>
</dbReference>
<evidence type="ECO:0000313" key="4">
    <source>
        <dbReference type="EMBL" id="KAJ6812967.1"/>
    </source>
</evidence>
<evidence type="ECO:0000313" key="5">
    <source>
        <dbReference type="Proteomes" id="UP001140949"/>
    </source>
</evidence>
<gene>
    <name evidence="4" type="ORF">M6B38_146525</name>
</gene>
<evidence type="ECO:0000259" key="3">
    <source>
        <dbReference type="PROSITE" id="PS51742"/>
    </source>
</evidence>
<keyword evidence="1" id="KW-0804">Transcription</keyword>
<feature type="compositionally biased region" description="Basic and acidic residues" evidence="2">
    <location>
        <begin position="230"/>
        <end position="247"/>
    </location>
</feature>
<dbReference type="PANTHER" id="PTHR31100:SF69">
    <property type="entry name" value="AT-HOOK MOTIF NUCLEAR-LOCALIZED PROTEIN 17-RELATED"/>
    <property type="match status" value="1"/>
</dbReference>
<keyword evidence="5" id="KW-1185">Reference proteome</keyword>
<dbReference type="PANTHER" id="PTHR31100">
    <property type="entry name" value="AT-HOOK MOTIF NUCLEAR-LOCALIZED PROTEIN 15"/>
    <property type="match status" value="1"/>
</dbReference>
<evidence type="ECO:0000256" key="2">
    <source>
        <dbReference type="SAM" id="MobiDB-lite"/>
    </source>
</evidence>
<feature type="compositionally biased region" description="Basic and acidic residues" evidence="2">
    <location>
        <begin position="11"/>
        <end position="25"/>
    </location>
</feature>
<comment type="caution">
    <text evidence="4">The sequence shown here is derived from an EMBL/GenBank/DDBJ whole genome shotgun (WGS) entry which is preliminary data.</text>
</comment>
<keyword evidence="1" id="KW-0539">Nucleus</keyword>
<dbReference type="GO" id="GO:0003700">
    <property type="term" value="F:DNA-binding transcription factor activity"/>
    <property type="evidence" value="ECO:0007669"/>
    <property type="project" value="TreeGrafter"/>
</dbReference>
<accession>A0AAX6F932</accession>
<dbReference type="GO" id="GO:0003680">
    <property type="term" value="F:minor groove of adenine-thymine-rich DNA binding"/>
    <property type="evidence" value="ECO:0007669"/>
    <property type="project" value="UniProtKB-UniRule"/>
</dbReference>
<reference evidence="4" key="2">
    <citation type="submission" date="2023-04" db="EMBL/GenBank/DDBJ databases">
        <authorList>
            <person name="Bruccoleri R.E."/>
            <person name="Oakeley E.J."/>
            <person name="Faust A.-M."/>
            <person name="Dessus-Babus S."/>
            <person name="Altorfer M."/>
            <person name="Burckhardt D."/>
            <person name="Oertli M."/>
            <person name="Naumann U."/>
            <person name="Petersen F."/>
            <person name="Wong J."/>
        </authorList>
    </citation>
    <scope>NUCLEOTIDE SEQUENCE</scope>
    <source>
        <strain evidence="4">GSM-AAB239-AS_SAM_17_03QT</strain>
        <tissue evidence="4">Leaf</tissue>
    </source>
</reference>
<dbReference type="PIRSF" id="PIRSF016021">
    <property type="entry name" value="ESCAROLA"/>
    <property type="match status" value="1"/>
</dbReference>
<dbReference type="CDD" id="cd11378">
    <property type="entry name" value="DUF296"/>
    <property type="match status" value="1"/>
</dbReference>
<sequence length="288" mass="29746">MILSSSFMEPDVAKKQKHPHSDVDNKLVPFAGGGGGDGSSIEVAKRPRGRPPGSKNRPKPPVIITRESEPASAMRPHVLEIAPGCDVVDSLSAFSRRKSLGVCVLAATGTVSNVTLRQPPHPSAAAVPPPPAGTVGFRGRFEVLSMSATFFPPEMRPAPGGAVTISLAGPGGQVVGGTVVGPLVAAGTVTVVAAGFENPTFLRLPVAAEEEDVSVSVSAGGGEGSAEGYGHPREFHRQQQRRDHDDDAAAAAVSAHRESGAMAMYSSAHFPAETIWAPTGRPPHPPPY</sequence>
<dbReference type="AlphaFoldDB" id="A0AAX6F932"/>
<dbReference type="Pfam" id="PF03479">
    <property type="entry name" value="PCC"/>
    <property type="match status" value="1"/>
</dbReference>